<protein>
    <recommendedName>
        <fullName evidence="4">DUF4426 domain-containing protein</fullName>
    </recommendedName>
</protein>
<evidence type="ECO:0008006" key="4">
    <source>
        <dbReference type="Google" id="ProtNLM"/>
    </source>
</evidence>
<dbReference type="AlphaFoldDB" id="A0A4S3KSV5"/>
<reference evidence="2 3" key="1">
    <citation type="submission" date="2017-02" db="EMBL/GenBank/DDBJ databases">
        <title>Whole genome sequencing of Metallibacterium scheffleri DSM 24874 (T).</title>
        <authorList>
            <person name="Kumar S."/>
            <person name="Patil P."/>
            <person name="Patil P.B."/>
        </authorList>
    </citation>
    <scope>NUCLEOTIDE SEQUENCE [LARGE SCALE GENOMIC DNA]</scope>
    <source>
        <strain evidence="2 3">DSM 24874</strain>
    </source>
</reference>
<name>A0A4S3KSV5_9GAMM</name>
<dbReference type="EMBL" id="MWQO01000010">
    <property type="protein sequence ID" value="THD11578.1"/>
    <property type="molecule type" value="Genomic_DNA"/>
</dbReference>
<keyword evidence="3" id="KW-1185">Reference proteome</keyword>
<feature type="chain" id="PRO_5020606503" description="DUF4426 domain-containing protein" evidence="1">
    <location>
        <begin position="30"/>
        <end position="164"/>
    </location>
</feature>
<dbReference type="RefSeq" id="WP_081128563.1">
    <property type="nucleotide sequence ID" value="NZ_JALNYQ010000007.1"/>
</dbReference>
<proteinExistence type="predicted"/>
<sequence>MSLERCCARIARGLSAAAGTLLLAGCATAAPDTSHSAHATPAATTPAAALSLRIATRVMTPHSLNLVVHLFARAPLGAVRVSVIAADPRLAISPAVCALQALAPPVVHPPQGARFPLPAIPLCSFVLRAATPARYALSVRVRDAAGTDLIAPVHAVITIPGGSA</sequence>
<feature type="signal peptide" evidence="1">
    <location>
        <begin position="1"/>
        <end position="29"/>
    </location>
</feature>
<dbReference type="STRING" id="993689.GCA_002077135_02722"/>
<organism evidence="2 3">
    <name type="scientific">Metallibacterium scheffleri</name>
    <dbReference type="NCBI Taxonomy" id="993689"/>
    <lineage>
        <taxon>Bacteria</taxon>
        <taxon>Pseudomonadati</taxon>
        <taxon>Pseudomonadota</taxon>
        <taxon>Gammaproteobacteria</taxon>
        <taxon>Lysobacterales</taxon>
        <taxon>Rhodanobacteraceae</taxon>
        <taxon>Metallibacterium</taxon>
    </lineage>
</organism>
<gene>
    <name evidence="2" type="ORF">B1806_02915</name>
</gene>
<evidence type="ECO:0000313" key="2">
    <source>
        <dbReference type="EMBL" id="THD11578.1"/>
    </source>
</evidence>
<keyword evidence="1" id="KW-0732">Signal</keyword>
<comment type="caution">
    <text evidence="2">The sequence shown here is derived from an EMBL/GenBank/DDBJ whole genome shotgun (WGS) entry which is preliminary data.</text>
</comment>
<evidence type="ECO:0000313" key="3">
    <source>
        <dbReference type="Proteomes" id="UP000307749"/>
    </source>
</evidence>
<evidence type="ECO:0000256" key="1">
    <source>
        <dbReference type="SAM" id="SignalP"/>
    </source>
</evidence>
<accession>A0A4S3KSV5</accession>
<dbReference type="Proteomes" id="UP000307749">
    <property type="component" value="Unassembled WGS sequence"/>
</dbReference>
<dbReference type="PROSITE" id="PS51257">
    <property type="entry name" value="PROKAR_LIPOPROTEIN"/>
    <property type="match status" value="1"/>
</dbReference>